<keyword evidence="5" id="KW-1185">Reference proteome</keyword>
<reference evidence="4 5" key="1">
    <citation type="submission" date="2016-11" db="EMBL/GenBank/DDBJ databases">
        <authorList>
            <person name="Jaros S."/>
            <person name="Januszkiewicz K."/>
            <person name="Wedrychowicz H."/>
        </authorList>
    </citation>
    <scope>NUCLEOTIDE SEQUENCE [LARGE SCALE GENOMIC DNA]</scope>
    <source>
        <strain evidence="4 5">DSM 12906</strain>
    </source>
</reference>
<evidence type="ECO:0000259" key="3">
    <source>
        <dbReference type="PROSITE" id="PS51186"/>
    </source>
</evidence>
<evidence type="ECO:0000256" key="1">
    <source>
        <dbReference type="ARBA" id="ARBA00022679"/>
    </source>
</evidence>
<keyword evidence="4" id="KW-0687">Ribonucleoprotein</keyword>
<evidence type="ECO:0000256" key="2">
    <source>
        <dbReference type="ARBA" id="ARBA00023315"/>
    </source>
</evidence>
<dbReference type="OrthoDB" id="5243635at2"/>
<dbReference type="SUPFAM" id="SSF55729">
    <property type="entry name" value="Acyl-CoA N-acyltransferases (Nat)"/>
    <property type="match status" value="1"/>
</dbReference>
<dbReference type="PROSITE" id="PS51186">
    <property type="entry name" value="GNAT"/>
    <property type="match status" value="1"/>
</dbReference>
<dbReference type="AlphaFoldDB" id="A0A1M6N079"/>
<sequence>MTFKVRPALPTDVHDVRFVGFVTWPATYGPINGTAYVVDGLDEYWNAQVTLAAIENGAIDVAESSDGTIIGMTHVEELNAPDLVMWKLYVLPDMQHMGVGRALVEAAKERARVHGGDLITEFDATNERVRGFYQREGFVSTPAPWPDTNAVWLKWSSGR</sequence>
<dbReference type="RefSeq" id="WP_073191019.1">
    <property type="nucleotide sequence ID" value="NZ_FQZG01000101.1"/>
</dbReference>
<organism evidence="4 5">
    <name type="scientific">Tessaracoccus bendigoensis DSM 12906</name>
    <dbReference type="NCBI Taxonomy" id="1123357"/>
    <lineage>
        <taxon>Bacteria</taxon>
        <taxon>Bacillati</taxon>
        <taxon>Actinomycetota</taxon>
        <taxon>Actinomycetes</taxon>
        <taxon>Propionibacteriales</taxon>
        <taxon>Propionibacteriaceae</taxon>
        <taxon>Tessaracoccus</taxon>
    </lineage>
</organism>
<dbReference type="Proteomes" id="UP000184512">
    <property type="component" value="Unassembled WGS sequence"/>
</dbReference>
<dbReference type="PANTHER" id="PTHR43877">
    <property type="entry name" value="AMINOALKYLPHOSPHONATE N-ACETYLTRANSFERASE-RELATED-RELATED"/>
    <property type="match status" value="1"/>
</dbReference>
<dbReference type="GO" id="GO:0005840">
    <property type="term" value="C:ribosome"/>
    <property type="evidence" value="ECO:0007669"/>
    <property type="project" value="UniProtKB-KW"/>
</dbReference>
<dbReference type="Pfam" id="PF00583">
    <property type="entry name" value="Acetyltransf_1"/>
    <property type="match status" value="1"/>
</dbReference>
<accession>A0A1M6N079</accession>
<dbReference type="InterPro" id="IPR000182">
    <property type="entry name" value="GNAT_dom"/>
</dbReference>
<dbReference type="InterPro" id="IPR016181">
    <property type="entry name" value="Acyl_CoA_acyltransferase"/>
</dbReference>
<feature type="domain" description="N-acetyltransferase" evidence="3">
    <location>
        <begin position="3"/>
        <end position="158"/>
    </location>
</feature>
<name>A0A1M6N079_9ACTN</name>
<keyword evidence="4" id="KW-0689">Ribosomal protein</keyword>
<protein>
    <submittedName>
        <fullName evidence="4">Ribosomal protein S18 acetylase RimI</fullName>
    </submittedName>
</protein>
<dbReference type="CDD" id="cd04301">
    <property type="entry name" value="NAT_SF"/>
    <property type="match status" value="1"/>
</dbReference>
<keyword evidence="1" id="KW-0808">Transferase</keyword>
<keyword evidence="2" id="KW-0012">Acyltransferase</keyword>
<gene>
    <name evidence="4" type="ORF">SAMN02745244_03513</name>
</gene>
<evidence type="ECO:0000313" key="4">
    <source>
        <dbReference type="EMBL" id="SHJ89139.1"/>
    </source>
</evidence>
<dbReference type="GO" id="GO:0016747">
    <property type="term" value="F:acyltransferase activity, transferring groups other than amino-acyl groups"/>
    <property type="evidence" value="ECO:0007669"/>
    <property type="project" value="InterPro"/>
</dbReference>
<dbReference type="Gene3D" id="3.40.630.30">
    <property type="match status" value="1"/>
</dbReference>
<dbReference type="STRING" id="1123357.SAMN02745244_03513"/>
<proteinExistence type="predicted"/>
<dbReference type="InterPro" id="IPR050832">
    <property type="entry name" value="Bact_Acetyltransf"/>
</dbReference>
<evidence type="ECO:0000313" key="5">
    <source>
        <dbReference type="Proteomes" id="UP000184512"/>
    </source>
</evidence>
<dbReference type="EMBL" id="FQZG01000101">
    <property type="protein sequence ID" value="SHJ89139.1"/>
    <property type="molecule type" value="Genomic_DNA"/>
</dbReference>